<dbReference type="InterPro" id="IPR006626">
    <property type="entry name" value="PbH1"/>
</dbReference>
<dbReference type="Proteomes" id="UP000290545">
    <property type="component" value="Unassembled WGS sequence"/>
</dbReference>
<evidence type="ECO:0000313" key="3">
    <source>
        <dbReference type="EMBL" id="RXK86609.1"/>
    </source>
</evidence>
<dbReference type="NCBIfam" id="TIGR03804">
    <property type="entry name" value="para_beta_helix"/>
    <property type="match status" value="1"/>
</dbReference>
<dbReference type="Gene3D" id="2.160.20.10">
    <property type="entry name" value="Single-stranded right-handed beta-helix, Pectin lyase-like"/>
    <property type="match status" value="1"/>
</dbReference>
<reference evidence="3 4" key="1">
    <citation type="submission" date="2019-01" db="EMBL/GenBank/DDBJ databases">
        <title>Filimonas sp. strain TTM-71.</title>
        <authorList>
            <person name="Chen W.-M."/>
        </authorList>
    </citation>
    <scope>NUCLEOTIDE SEQUENCE [LARGE SCALE GENOMIC DNA]</scope>
    <source>
        <strain evidence="3 4">TTM-71</strain>
    </source>
</reference>
<dbReference type="Pfam" id="PF13229">
    <property type="entry name" value="Beta_helix"/>
    <property type="match status" value="2"/>
</dbReference>
<evidence type="ECO:0000259" key="2">
    <source>
        <dbReference type="Pfam" id="PF13229"/>
    </source>
</evidence>
<comment type="caution">
    <text evidence="3">The sequence shown here is derived from an EMBL/GenBank/DDBJ whole genome shotgun (WGS) entry which is preliminary data.</text>
</comment>
<organism evidence="3 4">
    <name type="scientific">Filimonas effusa</name>
    <dbReference type="NCBI Taxonomy" id="2508721"/>
    <lineage>
        <taxon>Bacteria</taxon>
        <taxon>Pseudomonadati</taxon>
        <taxon>Bacteroidota</taxon>
        <taxon>Chitinophagia</taxon>
        <taxon>Chitinophagales</taxon>
        <taxon>Chitinophagaceae</taxon>
        <taxon>Filimonas</taxon>
    </lineage>
</organism>
<protein>
    <submittedName>
        <fullName evidence="3">Right-handed parallel beta-helix repeat-containing protein</fullName>
    </submittedName>
</protein>
<dbReference type="PANTHER" id="PTHR36453">
    <property type="entry name" value="SECRETED PROTEIN-RELATED"/>
    <property type="match status" value="1"/>
</dbReference>
<evidence type="ECO:0000256" key="1">
    <source>
        <dbReference type="SAM" id="SignalP"/>
    </source>
</evidence>
<evidence type="ECO:0000313" key="4">
    <source>
        <dbReference type="Proteomes" id="UP000290545"/>
    </source>
</evidence>
<keyword evidence="4" id="KW-1185">Reference proteome</keyword>
<dbReference type="InterPro" id="IPR039448">
    <property type="entry name" value="Beta_helix"/>
</dbReference>
<sequence>MKCFICLLLILCLFTAQTAARTYYFSSKTGDDTRSPALAQNPRTPWKSLDKLHAMMVGLLPGDTVLLCRNDVFEGSIAVTCSGLVFGAYGKGSKPVISGFTQLKNWKHAGNGVWQASCAAGESGVNMVVMNDRPYAMGRYPNADAPYGGYLTFQAHNGHSQIHDDRFASGPDWTGGEVVLRVTRWIIDHDVITAQQGNTLSFVPSSKEKLSDGFGYFIQNHLAALDRYGEWFYDPKQKQLYMYSGEEKPVAAQVAVTPVLISVKDQSDITLTNLCLQGAAHRAMDIAGGKNITINHCEIRFSGMDALVAAGAVNVEISHNLFAYTNNNAVGIFCANARFTDNRVLNTAMLPGMGRSGNNSYNGVTVVGRGNLVMGNTIDSTGYVPLRVDGDSLLVKNNLINHFALVKDDAGGIYMYTGAGNRAFVQRKVEGNLVLNGSGAPFGTSWPAGRLANGIYMDDNTANVEIVNNTVANCGSAGIFIHNASGIVLKNNTVFNNTSQLVAEQEDITCAGCAMSNNNMKGNLLVAQTAAQEVMVLKSFNENPDKLIAADGNYYCGLQNKPDYVAVMKGRDKASFTLCQWRKASGNDTASAEQLITGADSLMLVYNPDKAMKIIELNSNCFDIRLGKYLTKVTLPPFGSAVLIKNP</sequence>
<dbReference type="PANTHER" id="PTHR36453:SF1">
    <property type="entry name" value="RIGHT HANDED BETA HELIX DOMAIN-CONTAINING PROTEIN"/>
    <property type="match status" value="1"/>
</dbReference>
<dbReference type="SMART" id="SM00710">
    <property type="entry name" value="PbH1"/>
    <property type="match status" value="6"/>
</dbReference>
<keyword evidence="1" id="KW-0732">Signal</keyword>
<dbReference type="InterPro" id="IPR011050">
    <property type="entry name" value="Pectin_lyase_fold/virulence"/>
</dbReference>
<dbReference type="InterPro" id="IPR012334">
    <property type="entry name" value="Pectin_lyas_fold"/>
</dbReference>
<proteinExistence type="predicted"/>
<dbReference type="InterPro" id="IPR022441">
    <property type="entry name" value="Para_beta_helix_rpt-2"/>
</dbReference>
<accession>A0A4Q1DDG7</accession>
<dbReference type="OrthoDB" id="976933at2"/>
<feature type="domain" description="Right handed beta helix" evidence="2">
    <location>
        <begin position="453"/>
        <end position="522"/>
    </location>
</feature>
<dbReference type="SUPFAM" id="SSF51126">
    <property type="entry name" value="Pectin lyase-like"/>
    <property type="match status" value="1"/>
</dbReference>
<feature type="domain" description="Right handed beta helix" evidence="2">
    <location>
        <begin position="286"/>
        <end position="432"/>
    </location>
</feature>
<dbReference type="AlphaFoldDB" id="A0A4Q1DDG7"/>
<gene>
    <name evidence="3" type="ORF">ESB13_07335</name>
</gene>
<name>A0A4Q1DDG7_9BACT</name>
<feature type="chain" id="PRO_5020331994" evidence="1">
    <location>
        <begin position="20"/>
        <end position="647"/>
    </location>
</feature>
<dbReference type="EMBL" id="SDHZ01000001">
    <property type="protein sequence ID" value="RXK86609.1"/>
    <property type="molecule type" value="Genomic_DNA"/>
</dbReference>
<feature type="signal peptide" evidence="1">
    <location>
        <begin position="1"/>
        <end position="19"/>
    </location>
</feature>